<dbReference type="PANTHER" id="PTHR34580:SF3">
    <property type="entry name" value="PROTEIN PAFB"/>
    <property type="match status" value="1"/>
</dbReference>
<reference evidence="5" key="1">
    <citation type="submission" date="2020-11" db="EMBL/GenBank/DDBJ databases">
        <title>Sequencing the genomes of 1000 actinobacteria strains.</title>
        <authorList>
            <person name="Klenk H.-P."/>
        </authorList>
    </citation>
    <scope>NUCLEOTIDE SEQUENCE</scope>
    <source>
        <strain evidence="5">DSM 43175</strain>
    </source>
</reference>
<dbReference type="PANTHER" id="PTHR34580">
    <property type="match status" value="1"/>
</dbReference>
<feature type="domain" description="HTH deoR-type" evidence="4">
    <location>
        <begin position="4"/>
        <end position="59"/>
    </location>
</feature>
<dbReference type="PROSITE" id="PS52050">
    <property type="entry name" value="WYL"/>
    <property type="match status" value="1"/>
</dbReference>
<dbReference type="Pfam" id="PF13280">
    <property type="entry name" value="WYL"/>
    <property type="match status" value="1"/>
</dbReference>
<dbReference type="InterPro" id="IPR036388">
    <property type="entry name" value="WH-like_DNA-bd_sf"/>
</dbReference>
<evidence type="ECO:0000313" key="6">
    <source>
        <dbReference type="Proteomes" id="UP000614047"/>
    </source>
</evidence>
<dbReference type="EMBL" id="JADOUA010000001">
    <property type="protein sequence ID" value="MBG6089680.1"/>
    <property type="molecule type" value="Genomic_DNA"/>
</dbReference>
<dbReference type="InterPro" id="IPR051534">
    <property type="entry name" value="CBASS_pafABC_assoc_protein"/>
</dbReference>
<dbReference type="Gene3D" id="1.10.10.10">
    <property type="entry name" value="Winged helix-like DNA-binding domain superfamily/Winged helix DNA-binding domain"/>
    <property type="match status" value="1"/>
</dbReference>
<comment type="caution">
    <text evidence="5">The sequence shown here is derived from an EMBL/GenBank/DDBJ whole genome shotgun (WGS) entry which is preliminary data.</text>
</comment>
<dbReference type="RefSeq" id="WP_197012255.1">
    <property type="nucleotide sequence ID" value="NZ_BAABES010000010.1"/>
</dbReference>
<dbReference type="InterPro" id="IPR001034">
    <property type="entry name" value="DeoR_HTH"/>
</dbReference>
<name>A0A931DGK0_9ACTN</name>
<accession>A0A931DGK0</accession>
<keyword evidence="1" id="KW-0805">Transcription regulation</keyword>
<evidence type="ECO:0000256" key="1">
    <source>
        <dbReference type="ARBA" id="ARBA00023015"/>
    </source>
</evidence>
<evidence type="ECO:0000256" key="2">
    <source>
        <dbReference type="ARBA" id="ARBA00023125"/>
    </source>
</evidence>
<dbReference type="AlphaFoldDB" id="A0A931DGK0"/>
<dbReference type="PROSITE" id="PS51000">
    <property type="entry name" value="HTH_DEOR_2"/>
    <property type="match status" value="1"/>
</dbReference>
<keyword evidence="3" id="KW-0804">Transcription</keyword>
<dbReference type="InterPro" id="IPR013196">
    <property type="entry name" value="HTH_11"/>
</dbReference>
<evidence type="ECO:0000259" key="4">
    <source>
        <dbReference type="PROSITE" id="PS51000"/>
    </source>
</evidence>
<evidence type="ECO:0000256" key="3">
    <source>
        <dbReference type="ARBA" id="ARBA00023163"/>
    </source>
</evidence>
<dbReference type="PIRSF" id="PIRSF016838">
    <property type="entry name" value="PafC"/>
    <property type="match status" value="1"/>
</dbReference>
<evidence type="ECO:0000313" key="5">
    <source>
        <dbReference type="EMBL" id="MBG6089680.1"/>
    </source>
</evidence>
<keyword evidence="2 5" id="KW-0238">DNA-binding</keyword>
<dbReference type="InterPro" id="IPR026881">
    <property type="entry name" value="WYL_dom"/>
</dbReference>
<keyword evidence="6" id="KW-1185">Reference proteome</keyword>
<dbReference type="Pfam" id="PF08279">
    <property type="entry name" value="HTH_11"/>
    <property type="match status" value="1"/>
</dbReference>
<dbReference type="InterPro" id="IPR028349">
    <property type="entry name" value="PafC-like"/>
</dbReference>
<dbReference type="InterPro" id="IPR018356">
    <property type="entry name" value="Tscrpt_reg_HTH_DeoR_CS"/>
</dbReference>
<proteinExistence type="predicted"/>
<dbReference type="GO" id="GO:0003677">
    <property type="term" value="F:DNA binding"/>
    <property type="evidence" value="ECO:0007669"/>
    <property type="project" value="UniProtKB-KW"/>
</dbReference>
<dbReference type="InterPro" id="IPR036390">
    <property type="entry name" value="WH_DNA-bd_sf"/>
</dbReference>
<dbReference type="GO" id="GO:0003700">
    <property type="term" value="F:DNA-binding transcription factor activity"/>
    <property type="evidence" value="ECO:0007669"/>
    <property type="project" value="InterPro"/>
</dbReference>
<sequence>MSDTSGRLLRLLSLLQTRRDWPGPELAGRLGVTVRTVRRDVERLRLLGYPVHAELGAAGGYRLEAGTAMPPLLLDDEEAVAIALGLRGAAAGGGIEGIEETSVRALAKLEQVLPDRLRRRVNALHTAMAPISAPPAGTGVAPGTLTVIATACRDRERLRFAYRDKDEAVTRRLVEPYGLVSAGRRWYLVAWDVGRGDWRTFRVDRLEDPLPTGVRSGPREPPGGDAAAFARRSLAASRPRHQAVVLVYAPASEVAERFRVAEAELEPVDERTCRLRTAADSLEYTALRLAFLEIEFVVLEPPELAGCLRDLGRRLLRATEGVEGAGGAGAAGGAAPRD</sequence>
<organism evidence="5 6">
    <name type="scientific">Actinomadura viridis</name>
    <dbReference type="NCBI Taxonomy" id="58110"/>
    <lineage>
        <taxon>Bacteria</taxon>
        <taxon>Bacillati</taxon>
        <taxon>Actinomycetota</taxon>
        <taxon>Actinomycetes</taxon>
        <taxon>Streptosporangiales</taxon>
        <taxon>Thermomonosporaceae</taxon>
        <taxon>Actinomadura</taxon>
    </lineage>
</organism>
<dbReference type="PROSITE" id="PS00894">
    <property type="entry name" value="HTH_DEOR_1"/>
    <property type="match status" value="1"/>
</dbReference>
<dbReference type="Proteomes" id="UP000614047">
    <property type="component" value="Unassembled WGS sequence"/>
</dbReference>
<protein>
    <submittedName>
        <fullName evidence="5">DNA-binding transcriptional regulator YafY</fullName>
    </submittedName>
</protein>
<dbReference type="SUPFAM" id="SSF46785">
    <property type="entry name" value="Winged helix' DNA-binding domain"/>
    <property type="match status" value="1"/>
</dbReference>
<gene>
    <name evidence="5" type="ORF">IW256_003793</name>
</gene>